<feature type="domain" description="HTH tetR-type" evidence="5">
    <location>
        <begin position="1"/>
        <end position="60"/>
    </location>
</feature>
<evidence type="ECO:0000259" key="5">
    <source>
        <dbReference type="PROSITE" id="PS50977"/>
    </source>
</evidence>
<evidence type="ECO:0000256" key="2">
    <source>
        <dbReference type="ARBA" id="ARBA00023125"/>
    </source>
</evidence>
<dbReference type="PANTHER" id="PTHR30055">
    <property type="entry name" value="HTH-TYPE TRANSCRIPTIONAL REGULATOR RUTR"/>
    <property type="match status" value="1"/>
</dbReference>
<dbReference type="PROSITE" id="PS50977">
    <property type="entry name" value="HTH_TETR_2"/>
    <property type="match status" value="1"/>
</dbReference>
<dbReference type="InterPro" id="IPR009057">
    <property type="entry name" value="Homeodomain-like_sf"/>
</dbReference>
<dbReference type="InterPro" id="IPR001647">
    <property type="entry name" value="HTH_TetR"/>
</dbReference>
<dbReference type="SUPFAM" id="SSF46689">
    <property type="entry name" value="Homeodomain-like"/>
    <property type="match status" value="1"/>
</dbReference>
<keyword evidence="1" id="KW-0805">Transcription regulation</keyword>
<evidence type="ECO:0000256" key="3">
    <source>
        <dbReference type="ARBA" id="ARBA00023163"/>
    </source>
</evidence>
<dbReference type="InterPro" id="IPR050109">
    <property type="entry name" value="HTH-type_TetR-like_transc_reg"/>
</dbReference>
<reference evidence="6 7" key="1">
    <citation type="submission" date="2014-12" db="EMBL/GenBank/DDBJ databases">
        <title>Draft genome sequence of Paenibacillus kamchatkensis strain B-2647.</title>
        <authorList>
            <person name="Karlyshev A.V."/>
            <person name="Kudryashova E.B."/>
        </authorList>
    </citation>
    <scope>NUCLEOTIDE SEQUENCE [LARGE SCALE GENOMIC DNA]</scope>
    <source>
        <strain evidence="6 7">VKM B-2647</strain>
    </source>
</reference>
<organism evidence="6 7">
    <name type="scientific">Gordoniibacillus kamchatkensis</name>
    <dbReference type="NCBI Taxonomy" id="1590651"/>
    <lineage>
        <taxon>Bacteria</taxon>
        <taxon>Bacillati</taxon>
        <taxon>Bacillota</taxon>
        <taxon>Bacilli</taxon>
        <taxon>Bacillales</taxon>
        <taxon>Paenibacillaceae</taxon>
        <taxon>Gordoniibacillus</taxon>
    </lineage>
</organism>
<gene>
    <name evidence="6" type="ORF">SD70_08130</name>
</gene>
<keyword evidence="3" id="KW-0804">Transcription</keyword>
<dbReference type="PRINTS" id="PR00455">
    <property type="entry name" value="HTHTETR"/>
</dbReference>
<dbReference type="RefSeq" id="WP_041047106.1">
    <property type="nucleotide sequence ID" value="NZ_JXAK01000011.1"/>
</dbReference>
<dbReference type="Pfam" id="PF00440">
    <property type="entry name" value="TetR_N"/>
    <property type="match status" value="1"/>
</dbReference>
<protein>
    <recommendedName>
        <fullName evidence="5">HTH tetR-type domain-containing protein</fullName>
    </recommendedName>
</protein>
<dbReference type="Gene3D" id="1.10.10.60">
    <property type="entry name" value="Homeodomain-like"/>
    <property type="match status" value="1"/>
</dbReference>
<dbReference type="Gene3D" id="1.10.357.10">
    <property type="entry name" value="Tetracycline Repressor, domain 2"/>
    <property type="match status" value="1"/>
</dbReference>
<dbReference type="PANTHER" id="PTHR30055:SF238">
    <property type="entry name" value="MYCOFACTOCIN BIOSYNTHESIS TRANSCRIPTIONAL REGULATOR MFTR-RELATED"/>
    <property type="match status" value="1"/>
</dbReference>
<keyword evidence="7" id="KW-1185">Reference proteome</keyword>
<dbReference type="Proteomes" id="UP000031967">
    <property type="component" value="Unassembled WGS sequence"/>
</dbReference>
<evidence type="ECO:0000256" key="4">
    <source>
        <dbReference type="PROSITE-ProRule" id="PRU00335"/>
    </source>
</evidence>
<evidence type="ECO:0000256" key="1">
    <source>
        <dbReference type="ARBA" id="ARBA00023015"/>
    </source>
</evidence>
<name>A0ABR5AJK1_9BACL</name>
<accession>A0ABR5AJK1</accession>
<dbReference type="EMBL" id="JXAK01000011">
    <property type="protein sequence ID" value="KIL41222.1"/>
    <property type="molecule type" value="Genomic_DNA"/>
</dbReference>
<sequence>MAMHDIRREALALFARCGYEGTSLADIAKAVGIKTPSIYAHFASKDDLYLAVLDWVLDEYDRLLDKATAAAGGAEQPVRERLKSIYEEFASAYALRAENAFYKRAVFFSPAALQPIVRERVLRVEQRLVEKLARLIEEGRRSGEIGEFDNETVLAAFFCQVDGMFLEHDLYDAELYARRLEQVWAVFWHGIAARKD</sequence>
<dbReference type="InterPro" id="IPR036271">
    <property type="entry name" value="Tet_transcr_reg_TetR-rel_C_sf"/>
</dbReference>
<feature type="DNA-binding region" description="H-T-H motif" evidence="4">
    <location>
        <begin position="23"/>
        <end position="42"/>
    </location>
</feature>
<evidence type="ECO:0000313" key="6">
    <source>
        <dbReference type="EMBL" id="KIL41222.1"/>
    </source>
</evidence>
<comment type="caution">
    <text evidence="6">The sequence shown here is derived from an EMBL/GenBank/DDBJ whole genome shotgun (WGS) entry which is preliminary data.</text>
</comment>
<dbReference type="SUPFAM" id="SSF48498">
    <property type="entry name" value="Tetracyclin repressor-like, C-terminal domain"/>
    <property type="match status" value="1"/>
</dbReference>
<proteinExistence type="predicted"/>
<keyword evidence="2 4" id="KW-0238">DNA-binding</keyword>
<evidence type="ECO:0000313" key="7">
    <source>
        <dbReference type="Proteomes" id="UP000031967"/>
    </source>
</evidence>